<gene>
    <name evidence="11" type="ORF">TAV2_LOCUS4916</name>
</gene>
<keyword evidence="3" id="KW-0203">Cytokinin biosynthesis</keyword>
<dbReference type="GO" id="GO:0052381">
    <property type="term" value="F:tRNA dimethylallyltransferase activity"/>
    <property type="evidence" value="ECO:0007669"/>
    <property type="project" value="TreeGrafter"/>
</dbReference>
<protein>
    <recommendedName>
        <fullName evidence="10">adenylate dimethylallyltransferase (ADP/ATP-dependent)</fullName>
        <ecNumber evidence="10">2.5.1.112</ecNumber>
    </recommendedName>
</protein>
<dbReference type="GO" id="GO:0005524">
    <property type="term" value="F:ATP binding"/>
    <property type="evidence" value="ECO:0007669"/>
    <property type="project" value="UniProtKB-KW"/>
</dbReference>
<evidence type="ECO:0000256" key="1">
    <source>
        <dbReference type="ARBA" id="ARBA00005842"/>
    </source>
</evidence>
<comment type="caution">
    <text evidence="11">The sequence shown here is derived from an EMBL/GenBank/DDBJ whole genome shotgun (WGS) entry which is preliminary data.</text>
</comment>
<evidence type="ECO:0000256" key="10">
    <source>
        <dbReference type="ARBA" id="ARBA00066838"/>
    </source>
</evidence>
<keyword evidence="5" id="KW-0067">ATP-binding</keyword>
<dbReference type="FunFam" id="1.10.287.890:FF:000002">
    <property type="entry name" value="Adenylate isopentenyltransferase 5, chloroplastic"/>
    <property type="match status" value="1"/>
</dbReference>
<evidence type="ECO:0000256" key="4">
    <source>
        <dbReference type="ARBA" id="ARBA00022741"/>
    </source>
</evidence>
<comment type="catalytic activity">
    <reaction evidence="8">
        <text>dimethylallyl diphosphate + ADP = N(6)-(dimethylallyl)adenosine 5'-diphosphate + diphosphate</text>
        <dbReference type="Rhea" id="RHEA:36327"/>
        <dbReference type="ChEBI" id="CHEBI:33019"/>
        <dbReference type="ChEBI" id="CHEBI:57623"/>
        <dbReference type="ChEBI" id="CHEBI:73533"/>
        <dbReference type="ChEBI" id="CHEBI:456216"/>
        <dbReference type="EC" id="2.5.1.112"/>
    </reaction>
</comment>
<dbReference type="Gene3D" id="1.10.287.890">
    <property type="entry name" value="Crystal structure of tRNA isopentenylpyrophosphate transferase (bh2366) domain"/>
    <property type="match status" value="1"/>
</dbReference>
<dbReference type="SUPFAM" id="SSF52540">
    <property type="entry name" value="P-loop containing nucleoside triphosphate hydrolases"/>
    <property type="match status" value="1"/>
</dbReference>
<organism evidence="11 12">
    <name type="scientific">Thlaspi arvense</name>
    <name type="common">Field penny-cress</name>
    <dbReference type="NCBI Taxonomy" id="13288"/>
    <lineage>
        <taxon>Eukaryota</taxon>
        <taxon>Viridiplantae</taxon>
        <taxon>Streptophyta</taxon>
        <taxon>Embryophyta</taxon>
        <taxon>Tracheophyta</taxon>
        <taxon>Spermatophyta</taxon>
        <taxon>Magnoliopsida</taxon>
        <taxon>eudicotyledons</taxon>
        <taxon>Gunneridae</taxon>
        <taxon>Pentapetalae</taxon>
        <taxon>rosids</taxon>
        <taxon>malvids</taxon>
        <taxon>Brassicales</taxon>
        <taxon>Brassicaceae</taxon>
        <taxon>Thlaspideae</taxon>
        <taxon>Thlaspi</taxon>
    </lineage>
</organism>
<evidence type="ECO:0000256" key="3">
    <source>
        <dbReference type="ARBA" id="ARBA00022712"/>
    </source>
</evidence>
<dbReference type="PANTHER" id="PTHR11088:SF74">
    <property type="entry name" value="ADENYLATE ISOPENTENYLTRANSFERASE 5, CHLOROPLASTIC"/>
    <property type="match status" value="1"/>
</dbReference>
<dbReference type="Proteomes" id="UP000836841">
    <property type="component" value="Unassembled WGS sequence"/>
</dbReference>
<dbReference type="GO" id="GO:0005739">
    <property type="term" value="C:mitochondrion"/>
    <property type="evidence" value="ECO:0007669"/>
    <property type="project" value="TreeGrafter"/>
</dbReference>
<keyword evidence="6" id="KW-0809">Transit peptide</keyword>
<evidence type="ECO:0000256" key="8">
    <source>
        <dbReference type="ARBA" id="ARBA00052386"/>
    </source>
</evidence>
<dbReference type="GO" id="GO:0009824">
    <property type="term" value="F:AMP dimethylallyltransferase activity"/>
    <property type="evidence" value="ECO:0007669"/>
    <property type="project" value="UniProtKB-ARBA"/>
</dbReference>
<dbReference type="GO" id="GO:0006400">
    <property type="term" value="P:tRNA modification"/>
    <property type="evidence" value="ECO:0007669"/>
    <property type="project" value="TreeGrafter"/>
</dbReference>
<comment type="catalytic activity">
    <reaction evidence="7">
        <text>dimethylallyl diphosphate + ATP = N(6)-(dimethylallyl)adenosine 5'-triphosphate + diphosphate</text>
        <dbReference type="Rhea" id="RHEA:36331"/>
        <dbReference type="ChEBI" id="CHEBI:30616"/>
        <dbReference type="ChEBI" id="CHEBI:33019"/>
        <dbReference type="ChEBI" id="CHEBI:57623"/>
        <dbReference type="ChEBI" id="CHEBI:73532"/>
        <dbReference type="EC" id="2.5.1.112"/>
    </reaction>
</comment>
<comment type="similarity">
    <text evidence="1">Belongs to the IPP transferase family.</text>
</comment>
<keyword evidence="4" id="KW-0547">Nucleotide-binding</keyword>
<evidence type="ECO:0000313" key="11">
    <source>
        <dbReference type="EMBL" id="CAH2042944.1"/>
    </source>
</evidence>
<dbReference type="InterPro" id="IPR039657">
    <property type="entry name" value="Dimethylallyltransferase"/>
</dbReference>
<keyword evidence="2" id="KW-0808">Transferase</keyword>
<evidence type="ECO:0000256" key="9">
    <source>
        <dbReference type="ARBA" id="ARBA00055191"/>
    </source>
</evidence>
<dbReference type="Pfam" id="PF01715">
    <property type="entry name" value="IPPT"/>
    <property type="match status" value="2"/>
</dbReference>
<evidence type="ECO:0000256" key="7">
    <source>
        <dbReference type="ARBA" id="ARBA00051744"/>
    </source>
</evidence>
<dbReference type="PANTHER" id="PTHR11088">
    <property type="entry name" value="TRNA DIMETHYLALLYLTRANSFERASE"/>
    <property type="match status" value="1"/>
</dbReference>
<dbReference type="AlphaFoldDB" id="A0AAU9RKC2"/>
<reference evidence="11 12" key="1">
    <citation type="submission" date="2022-03" db="EMBL/GenBank/DDBJ databases">
        <authorList>
            <person name="Nunn A."/>
            <person name="Chopra R."/>
            <person name="Nunn A."/>
            <person name="Contreras Garrido A."/>
        </authorList>
    </citation>
    <scope>NUCLEOTIDE SEQUENCE [LARGE SCALE GENOMIC DNA]</scope>
</reference>
<dbReference type="InterPro" id="IPR027417">
    <property type="entry name" value="P-loop_NTPase"/>
</dbReference>
<dbReference type="EMBL" id="CAJVSB020000232">
    <property type="protein sequence ID" value="CAH2042944.1"/>
    <property type="molecule type" value="Genomic_DNA"/>
</dbReference>
<evidence type="ECO:0000256" key="2">
    <source>
        <dbReference type="ARBA" id="ARBA00022679"/>
    </source>
</evidence>
<comment type="function">
    <text evidence="9">Involved in cytokinin biosynthesis. Catalyzes the transfer of an isopentenyl group from dimethylallyl diphosphate (DMAPP) to ATP and ADP.</text>
</comment>
<dbReference type="Gene3D" id="3.40.50.300">
    <property type="entry name" value="P-loop containing nucleotide triphosphate hydrolases"/>
    <property type="match status" value="1"/>
</dbReference>
<name>A0AAU9RKC2_THLAR</name>
<dbReference type="GO" id="GO:0052622">
    <property type="term" value="F:ATP/ADP dimethylallyltransferase activity"/>
    <property type="evidence" value="ECO:0007669"/>
    <property type="project" value="UniProtKB-EC"/>
</dbReference>
<proteinExistence type="inferred from homology"/>
<keyword evidence="12" id="KW-1185">Reference proteome</keyword>
<dbReference type="GO" id="GO:0009691">
    <property type="term" value="P:cytokinin biosynthetic process"/>
    <property type="evidence" value="ECO:0007669"/>
    <property type="project" value="UniProtKB-KW"/>
</dbReference>
<evidence type="ECO:0000256" key="5">
    <source>
        <dbReference type="ARBA" id="ARBA00022840"/>
    </source>
</evidence>
<evidence type="ECO:0000313" key="12">
    <source>
        <dbReference type="Proteomes" id="UP000836841"/>
    </source>
</evidence>
<dbReference type="EC" id="2.5.1.112" evidence="10"/>
<sequence length="310" mass="34625">MRTSVVMCKQVQPLLNIPPTTKDKVVVVVGATGTGKSRLAVDLAARFSGEVINSDKIQAHRGLAIATNKVAEEERRGIPHHLLGFVDPHEDFTASEFRHAATLAVRSITSRRHLPIVAGGSNSYIEDLIDGGNREFKSNFDCCFIWVDVSPPVLHSFISDRVDRMVENGLVEEIGEIFDLNSDYSRGIKRAIGVPELDFYFRSENFLDEEARKKVLRKAIDEIKSNTCKLAERQVAKIQRLRKVNGWRLHRLDATEVFRRRNGGDADAAWEELVAAPGKMIVRRFISGFGREVRRNITPARAAVAVAGSH</sequence>
<accession>A0AAU9RKC2</accession>
<evidence type="ECO:0000256" key="6">
    <source>
        <dbReference type="ARBA" id="ARBA00022946"/>
    </source>
</evidence>